<evidence type="ECO:0000313" key="2">
    <source>
        <dbReference type="EMBL" id="KAA3485197.1"/>
    </source>
</evidence>
<name>A0A5B6WWW9_9ROSI</name>
<evidence type="ECO:0000259" key="1">
    <source>
        <dbReference type="Pfam" id="PF24626"/>
    </source>
</evidence>
<proteinExistence type="predicted"/>
<dbReference type="PANTHER" id="PTHR46148">
    <property type="entry name" value="CHROMO DOMAIN-CONTAINING PROTEIN"/>
    <property type="match status" value="1"/>
</dbReference>
<gene>
    <name evidence="2" type="ORF">EPI10_007213</name>
</gene>
<sequence>MVDGVKHLYVDIDYALGDKVLLKISPWKKILCFGCKGKLSPRNIKPYETIKRVGPIVYDLALPSGLQKIHDVFHVFMLQRYRSNLSHFISEEAIEIQYDRYYENELVKY</sequence>
<dbReference type="InterPro" id="IPR056924">
    <property type="entry name" value="SH3_Tf2-1"/>
</dbReference>
<dbReference type="Proteomes" id="UP000325315">
    <property type="component" value="Unassembled WGS sequence"/>
</dbReference>
<reference evidence="3" key="1">
    <citation type="journal article" date="2019" name="Plant Biotechnol. J.">
        <title>Genome sequencing of the Australian wild diploid species Gossypium australe highlights disease resistance and delayed gland morphogenesis.</title>
        <authorList>
            <person name="Cai Y."/>
            <person name="Cai X."/>
            <person name="Wang Q."/>
            <person name="Wang P."/>
            <person name="Zhang Y."/>
            <person name="Cai C."/>
            <person name="Xu Y."/>
            <person name="Wang K."/>
            <person name="Zhou Z."/>
            <person name="Wang C."/>
            <person name="Geng S."/>
            <person name="Li B."/>
            <person name="Dong Q."/>
            <person name="Hou Y."/>
            <person name="Wang H."/>
            <person name="Ai P."/>
            <person name="Liu Z."/>
            <person name="Yi F."/>
            <person name="Sun M."/>
            <person name="An G."/>
            <person name="Cheng J."/>
            <person name="Zhang Y."/>
            <person name="Shi Q."/>
            <person name="Xie Y."/>
            <person name="Shi X."/>
            <person name="Chang Y."/>
            <person name="Huang F."/>
            <person name="Chen Y."/>
            <person name="Hong S."/>
            <person name="Mi L."/>
            <person name="Sun Q."/>
            <person name="Zhang L."/>
            <person name="Zhou B."/>
            <person name="Peng R."/>
            <person name="Zhang X."/>
            <person name="Liu F."/>
        </authorList>
    </citation>
    <scope>NUCLEOTIDE SEQUENCE [LARGE SCALE GENOMIC DNA]</scope>
    <source>
        <strain evidence="3">cv. PA1801</strain>
    </source>
</reference>
<dbReference type="PANTHER" id="PTHR46148:SF44">
    <property type="entry name" value="GAG-POL POLYPROTEIN"/>
    <property type="match status" value="1"/>
</dbReference>
<accession>A0A5B6WWW9</accession>
<dbReference type="Pfam" id="PF24626">
    <property type="entry name" value="SH3_Tf2-1"/>
    <property type="match status" value="1"/>
</dbReference>
<protein>
    <recommendedName>
        <fullName evidence="1">Tf2-1-like SH3-like domain-containing protein</fullName>
    </recommendedName>
</protein>
<comment type="caution">
    <text evidence="2">The sequence shown here is derived from an EMBL/GenBank/DDBJ whole genome shotgun (WGS) entry which is preliminary data.</text>
</comment>
<feature type="domain" description="Tf2-1-like SH3-like" evidence="1">
    <location>
        <begin position="17"/>
        <end position="82"/>
    </location>
</feature>
<organism evidence="2 3">
    <name type="scientific">Gossypium australe</name>
    <dbReference type="NCBI Taxonomy" id="47621"/>
    <lineage>
        <taxon>Eukaryota</taxon>
        <taxon>Viridiplantae</taxon>
        <taxon>Streptophyta</taxon>
        <taxon>Embryophyta</taxon>
        <taxon>Tracheophyta</taxon>
        <taxon>Spermatophyta</taxon>
        <taxon>Magnoliopsida</taxon>
        <taxon>eudicotyledons</taxon>
        <taxon>Gunneridae</taxon>
        <taxon>Pentapetalae</taxon>
        <taxon>rosids</taxon>
        <taxon>malvids</taxon>
        <taxon>Malvales</taxon>
        <taxon>Malvaceae</taxon>
        <taxon>Malvoideae</taxon>
        <taxon>Gossypium</taxon>
    </lineage>
</organism>
<evidence type="ECO:0000313" key="3">
    <source>
        <dbReference type="Proteomes" id="UP000325315"/>
    </source>
</evidence>
<keyword evidence="3" id="KW-1185">Reference proteome</keyword>
<dbReference type="EMBL" id="SMMG02000002">
    <property type="protein sequence ID" value="KAA3485197.1"/>
    <property type="molecule type" value="Genomic_DNA"/>
</dbReference>
<dbReference type="OrthoDB" id="998764at2759"/>
<dbReference type="AlphaFoldDB" id="A0A5B6WWW9"/>